<keyword evidence="2" id="KW-1185">Reference proteome</keyword>
<sequence>MSILEDLRFLITRTKVEDSLNRVPSVYLTANSKKPFLFSSTDRYILYSSIAVLGTLFYILYPSLPTAKNKKIMFSKRPDKHTTGLINLRNDCFANSSVQAYSALPGLTEYLNKFIGTYRDTIKQIDSLGIDLDTVITSDDLEVGSHSRFKFKEEGDGPAKPKDHFKINLHIALAKIMKKLQATQLTSRTISVWTFLHELERIYSAKISRSQHDAHELTQLINETLETENLLCIRILKKVKDSCSSNAAMSEALASLEFPDFPFNGLTLSQMKCLSCSHVSKPNITPFLMLTLHPPQETSTDLETLLDDNESETINGYQCLKCRLLRIVENEKEYRTRGNKNLPNEQEFINKLQELNENDGLFINEDLPTDLENYVKDYNKMGLDISTVTSNVFRKTQILKPPKVFGIHLSRSAFNGVTISRNPCRVSFNDKLSLSIDDEHLATLQKFQEYASNGKFSKSSMRVLTTDVNDMEDENVQREDIDELGEDDEKSDLDDSTNTEDESTDSDDTDTGTVYSESTVPPSLDTAATAPGSDTVDGMPYTKDQTISLLRHFHNFKFHDNNVYKYRLKAVIRHQGSHTQGHYECYKRKPLFVKDSEGSIIKLSPEIDDDYIQEVEDILTKPAGGTTSKPRSSSSSSDASWSSEESNKGNFRRKLSMMIGRRPSIVQADPEEANVHEIIDSGLTTPAEVLVDGGDYFHLNARDVKEQLNNMSASEHQTSRVKMKKIPSIIKFPFWRIGDAQVSEVSRSAVLFETSSVYMLYYERIDRKQIKR</sequence>
<reference evidence="2" key="1">
    <citation type="journal article" date="2019" name="MBio">
        <title>Comparative genomics for the elucidation of multidrug resistance (MDR) in Candida lusitaniae.</title>
        <authorList>
            <person name="Kannan A."/>
            <person name="Asner S.A."/>
            <person name="Trachsel E."/>
            <person name="Kelly S."/>
            <person name="Parker J."/>
            <person name="Sanglard D."/>
        </authorList>
    </citation>
    <scope>NUCLEOTIDE SEQUENCE [LARGE SCALE GENOMIC DNA]</scope>
    <source>
        <strain evidence="2">P1</strain>
    </source>
</reference>
<accession>A0ACD0WKF4</accession>
<protein>
    <submittedName>
        <fullName evidence="1">Ubiquitin carboxyl-terminal hydrolase</fullName>
    </submittedName>
</protein>
<name>A0ACD0WKF4_CLALS</name>
<evidence type="ECO:0000313" key="1">
    <source>
        <dbReference type="EMBL" id="QFZ28038.1"/>
    </source>
</evidence>
<organism evidence="1 2">
    <name type="scientific">Clavispora lusitaniae</name>
    <name type="common">Candida lusitaniae</name>
    <dbReference type="NCBI Taxonomy" id="36911"/>
    <lineage>
        <taxon>Eukaryota</taxon>
        <taxon>Fungi</taxon>
        <taxon>Dikarya</taxon>
        <taxon>Ascomycota</taxon>
        <taxon>Saccharomycotina</taxon>
        <taxon>Pichiomycetes</taxon>
        <taxon>Metschnikowiaceae</taxon>
        <taxon>Clavispora</taxon>
    </lineage>
</organism>
<dbReference type="Proteomes" id="UP000326582">
    <property type="component" value="Chromosome 4"/>
</dbReference>
<evidence type="ECO:0000313" key="2">
    <source>
        <dbReference type="Proteomes" id="UP000326582"/>
    </source>
</evidence>
<keyword evidence="1" id="KW-0378">Hydrolase</keyword>
<gene>
    <name evidence="1" type="ORF">EJF14_40060</name>
</gene>
<dbReference type="EMBL" id="CP038487">
    <property type="protein sequence ID" value="QFZ28038.1"/>
    <property type="molecule type" value="Genomic_DNA"/>
</dbReference>
<proteinExistence type="predicted"/>